<dbReference type="InterPro" id="IPR001509">
    <property type="entry name" value="Epimerase_deHydtase"/>
</dbReference>
<dbReference type="GeneID" id="85327121"/>
<organism evidence="4 5">
    <name type="scientific">Lasiosphaeria miniovina</name>
    <dbReference type="NCBI Taxonomy" id="1954250"/>
    <lineage>
        <taxon>Eukaryota</taxon>
        <taxon>Fungi</taxon>
        <taxon>Dikarya</taxon>
        <taxon>Ascomycota</taxon>
        <taxon>Pezizomycotina</taxon>
        <taxon>Sordariomycetes</taxon>
        <taxon>Sordariomycetidae</taxon>
        <taxon>Sordariales</taxon>
        <taxon>Lasiosphaeriaceae</taxon>
        <taxon>Lasiosphaeria</taxon>
    </lineage>
</organism>
<dbReference type="EMBL" id="JAUIRO010000004">
    <property type="protein sequence ID" value="KAK0716847.1"/>
    <property type="molecule type" value="Genomic_DNA"/>
</dbReference>
<dbReference type="SUPFAM" id="SSF51735">
    <property type="entry name" value="NAD(P)-binding Rossmann-fold domains"/>
    <property type="match status" value="1"/>
</dbReference>
<comment type="caution">
    <text evidence="4">The sequence shown here is derived from an EMBL/GenBank/DDBJ whole genome shotgun (WGS) entry which is preliminary data.</text>
</comment>
<evidence type="ECO:0000256" key="1">
    <source>
        <dbReference type="ARBA" id="ARBA00023002"/>
    </source>
</evidence>
<keyword evidence="5" id="KW-1185">Reference proteome</keyword>
<dbReference type="PANTHER" id="PTHR10366:SF562">
    <property type="entry name" value="ALDEHYDE REDUCTASE II (AFU_ORTHOLOGUE AFUA_1G11360)"/>
    <property type="match status" value="1"/>
</dbReference>
<dbReference type="InterPro" id="IPR036291">
    <property type="entry name" value="NAD(P)-bd_dom_sf"/>
</dbReference>
<comment type="similarity">
    <text evidence="2">Belongs to the NAD(P)-dependent epimerase/dehydratase family. Dihydroflavonol-4-reductase subfamily.</text>
</comment>
<protein>
    <recommendedName>
        <fullName evidence="3">NAD-dependent epimerase/dehydratase domain-containing protein</fullName>
    </recommendedName>
</protein>
<dbReference type="RefSeq" id="XP_060295640.1">
    <property type="nucleotide sequence ID" value="XM_060443851.1"/>
</dbReference>
<proteinExistence type="inferred from homology"/>
<dbReference type="GO" id="GO:0016616">
    <property type="term" value="F:oxidoreductase activity, acting on the CH-OH group of donors, NAD or NADP as acceptor"/>
    <property type="evidence" value="ECO:0007669"/>
    <property type="project" value="TreeGrafter"/>
</dbReference>
<dbReference type="Gene3D" id="3.40.50.720">
    <property type="entry name" value="NAD(P)-binding Rossmann-like Domain"/>
    <property type="match status" value="1"/>
</dbReference>
<dbReference type="PANTHER" id="PTHR10366">
    <property type="entry name" value="NAD DEPENDENT EPIMERASE/DEHYDRATASE"/>
    <property type="match status" value="1"/>
</dbReference>
<dbReference type="AlphaFoldDB" id="A0AA40AJ84"/>
<gene>
    <name evidence="4" type="ORF">B0T26DRAFT_740498</name>
</gene>
<evidence type="ECO:0000313" key="4">
    <source>
        <dbReference type="EMBL" id="KAK0716847.1"/>
    </source>
</evidence>
<sequence>MSSTSPTSDIHKGSIVLVTGATGFIGSHTVAQLLEKGYKVRGTVRNLEQASWLPALPRIKPFADKGDLELVEVPDLGVPRAFDDAVRGVSAIINIAAITSFDLDPNNVIPADIQGITSVLESAMTQPTVRALVHTSSILASTMLMPGLGHDVGPGSFNDLAVKLAWAPPPHDPSQPLLVYAAGKVESDKALWKFVDERKPKFRVNAVLPSAVLGEPLNQKHVDNSAVYVRWVTDERTDNLNGMPAFYAIDVGDAARLHVAAALDPDVNAKRMHTWGVKGNWNDVLAVVRKLRPQRKFMADMADPKQLSITTDETLYRDLLKKWFGQDDWVSLEGMVANNFKGGYLD</sequence>
<reference evidence="4" key="1">
    <citation type="submission" date="2023-06" db="EMBL/GenBank/DDBJ databases">
        <title>Genome-scale phylogeny and comparative genomics of the fungal order Sordariales.</title>
        <authorList>
            <consortium name="Lawrence Berkeley National Laboratory"/>
            <person name="Hensen N."/>
            <person name="Bonometti L."/>
            <person name="Westerberg I."/>
            <person name="Brannstrom I.O."/>
            <person name="Guillou S."/>
            <person name="Cros-Aarteil S."/>
            <person name="Calhoun S."/>
            <person name="Haridas S."/>
            <person name="Kuo A."/>
            <person name="Mondo S."/>
            <person name="Pangilinan J."/>
            <person name="Riley R."/>
            <person name="LaButti K."/>
            <person name="Andreopoulos B."/>
            <person name="Lipzen A."/>
            <person name="Chen C."/>
            <person name="Yanf M."/>
            <person name="Daum C."/>
            <person name="Ng V."/>
            <person name="Clum A."/>
            <person name="Steindorff A."/>
            <person name="Ohm R."/>
            <person name="Martin F."/>
            <person name="Silar P."/>
            <person name="Natvig D."/>
            <person name="Lalanne C."/>
            <person name="Gautier V."/>
            <person name="Ament-velasquez S.L."/>
            <person name="Kruys A."/>
            <person name="Hutchinson M.I."/>
            <person name="Powell A.J."/>
            <person name="Barry K."/>
            <person name="Miller A.N."/>
            <person name="Grigoriev I.V."/>
            <person name="Debuchy R."/>
            <person name="Gladieux P."/>
            <person name="Thoren M.H."/>
            <person name="Johannesson H."/>
        </authorList>
    </citation>
    <scope>NUCLEOTIDE SEQUENCE</scope>
    <source>
        <strain evidence="4">SMH2392-1A</strain>
    </source>
</reference>
<accession>A0AA40AJ84</accession>
<keyword evidence="1" id="KW-0560">Oxidoreductase</keyword>
<dbReference type="Pfam" id="PF01370">
    <property type="entry name" value="Epimerase"/>
    <property type="match status" value="1"/>
</dbReference>
<dbReference type="Proteomes" id="UP001172101">
    <property type="component" value="Unassembled WGS sequence"/>
</dbReference>
<evidence type="ECO:0000313" key="5">
    <source>
        <dbReference type="Proteomes" id="UP001172101"/>
    </source>
</evidence>
<evidence type="ECO:0000256" key="2">
    <source>
        <dbReference type="ARBA" id="ARBA00023445"/>
    </source>
</evidence>
<evidence type="ECO:0000259" key="3">
    <source>
        <dbReference type="Pfam" id="PF01370"/>
    </source>
</evidence>
<dbReference type="InterPro" id="IPR050425">
    <property type="entry name" value="NAD(P)_dehydrat-like"/>
</dbReference>
<feature type="domain" description="NAD-dependent epimerase/dehydratase" evidence="3">
    <location>
        <begin position="16"/>
        <end position="266"/>
    </location>
</feature>
<name>A0AA40AJ84_9PEZI</name>